<feature type="compositionally biased region" description="Acidic residues" evidence="1">
    <location>
        <begin position="300"/>
        <end position="324"/>
    </location>
</feature>
<feature type="compositionally biased region" description="Low complexity" evidence="1">
    <location>
        <begin position="281"/>
        <end position="297"/>
    </location>
</feature>
<protein>
    <recommendedName>
        <fullName evidence="4">C2H2-type domain-containing protein</fullName>
    </recommendedName>
</protein>
<evidence type="ECO:0008006" key="4">
    <source>
        <dbReference type="Google" id="ProtNLM"/>
    </source>
</evidence>
<feature type="compositionally biased region" description="Acidic residues" evidence="1">
    <location>
        <begin position="116"/>
        <end position="131"/>
    </location>
</feature>
<feature type="region of interest" description="Disordered" evidence="1">
    <location>
        <begin position="1"/>
        <end position="171"/>
    </location>
</feature>
<dbReference type="EMBL" id="CAXLJM020000034">
    <property type="protein sequence ID" value="CAL8102894.1"/>
    <property type="molecule type" value="Genomic_DNA"/>
</dbReference>
<feature type="compositionally biased region" description="Basic residues" evidence="1">
    <location>
        <begin position="33"/>
        <end position="47"/>
    </location>
</feature>
<feature type="compositionally biased region" description="Acidic residues" evidence="1">
    <location>
        <begin position="161"/>
        <end position="170"/>
    </location>
</feature>
<name>A0ABP1QNG7_9HEXA</name>
<keyword evidence="3" id="KW-1185">Reference proteome</keyword>
<evidence type="ECO:0000256" key="1">
    <source>
        <dbReference type="SAM" id="MobiDB-lite"/>
    </source>
</evidence>
<feature type="compositionally biased region" description="Basic and acidic residues" evidence="1">
    <location>
        <begin position="10"/>
        <end position="22"/>
    </location>
</feature>
<feature type="compositionally biased region" description="Acidic residues" evidence="1">
    <location>
        <begin position="54"/>
        <end position="68"/>
    </location>
</feature>
<feature type="compositionally biased region" description="Basic and acidic residues" evidence="1">
    <location>
        <begin position="132"/>
        <end position="143"/>
    </location>
</feature>
<sequence length="324" mass="35942">MPPARKTATKAKEVEVVLKDEISSDEEMDTSSSRRRSSRAPKPVQKKSLKDASDSDDDESDRDSDDSEAAVKTKKGRAPAKNGKANGTPGKGKKRPLKLPPIKGNNAKKAKKGKDDDDDYSASEEDEEEDQENRNGSRSKNGDGENEDDDGNDTIDLGAIEGEEVDDPNWEEPNYKDKAWFKENCLKCQKCSKVFPTTGKALECFNKHKDYLRCFVCFTLISGKKNATKKLFKHYQLRHKQGDKTNTVKCPHCEMSVAFKSVSCHIIAIHFREALGLPNPTSARNGNANGSNGATNGRDSDEEDDEEIADGSEEEEDEEEEDDD</sequence>
<proteinExistence type="predicted"/>
<reference evidence="2 3" key="1">
    <citation type="submission" date="2024-08" db="EMBL/GenBank/DDBJ databases">
        <authorList>
            <person name="Cucini C."/>
            <person name="Frati F."/>
        </authorList>
    </citation>
    <scope>NUCLEOTIDE SEQUENCE [LARGE SCALE GENOMIC DNA]</scope>
</reference>
<evidence type="ECO:0000313" key="3">
    <source>
        <dbReference type="Proteomes" id="UP001642540"/>
    </source>
</evidence>
<gene>
    <name evidence="2" type="ORF">ODALV1_LOCUS11283</name>
</gene>
<feature type="region of interest" description="Disordered" evidence="1">
    <location>
        <begin position="278"/>
        <end position="324"/>
    </location>
</feature>
<comment type="caution">
    <text evidence="2">The sequence shown here is derived from an EMBL/GenBank/DDBJ whole genome shotgun (WGS) entry which is preliminary data.</text>
</comment>
<accession>A0ABP1QNG7</accession>
<feature type="compositionally biased region" description="Acidic residues" evidence="1">
    <location>
        <begin position="144"/>
        <end position="153"/>
    </location>
</feature>
<dbReference type="Proteomes" id="UP001642540">
    <property type="component" value="Unassembled WGS sequence"/>
</dbReference>
<organism evidence="2 3">
    <name type="scientific">Orchesella dallaii</name>
    <dbReference type="NCBI Taxonomy" id="48710"/>
    <lineage>
        <taxon>Eukaryota</taxon>
        <taxon>Metazoa</taxon>
        <taxon>Ecdysozoa</taxon>
        <taxon>Arthropoda</taxon>
        <taxon>Hexapoda</taxon>
        <taxon>Collembola</taxon>
        <taxon>Entomobryomorpha</taxon>
        <taxon>Entomobryoidea</taxon>
        <taxon>Orchesellidae</taxon>
        <taxon>Orchesellinae</taxon>
        <taxon>Orchesella</taxon>
    </lineage>
</organism>
<evidence type="ECO:0000313" key="2">
    <source>
        <dbReference type="EMBL" id="CAL8102894.1"/>
    </source>
</evidence>